<dbReference type="GO" id="GO:0008270">
    <property type="term" value="F:zinc ion binding"/>
    <property type="evidence" value="ECO:0007669"/>
    <property type="project" value="InterPro"/>
</dbReference>
<dbReference type="SUPFAM" id="SSF63737">
    <property type="entry name" value="Leukotriene A4 hydrolase N-terminal domain"/>
    <property type="match status" value="1"/>
</dbReference>
<dbReference type="InterPro" id="IPR050344">
    <property type="entry name" value="Peptidase_M1_aminopeptidases"/>
</dbReference>
<dbReference type="Pfam" id="PF17900">
    <property type="entry name" value="Peptidase_M1_N"/>
    <property type="match status" value="1"/>
</dbReference>
<dbReference type="eggNOG" id="COG0308">
    <property type="taxonomic scope" value="Bacteria"/>
</dbReference>
<evidence type="ECO:0000256" key="3">
    <source>
        <dbReference type="ARBA" id="ARBA00010136"/>
    </source>
</evidence>
<gene>
    <name evidence="14" type="ORF">AS203_10300</name>
</gene>
<evidence type="ECO:0000256" key="9">
    <source>
        <dbReference type="ARBA" id="ARBA00022801"/>
    </source>
</evidence>
<dbReference type="GO" id="GO:0006508">
    <property type="term" value="P:proteolysis"/>
    <property type="evidence" value="ECO:0007669"/>
    <property type="project" value="UniProtKB-KW"/>
</dbReference>
<dbReference type="EMBL" id="CP013195">
    <property type="protein sequence ID" value="ALO49971.1"/>
    <property type="molecule type" value="Genomic_DNA"/>
</dbReference>
<dbReference type="EC" id="3.4.11.2" evidence="4"/>
<keyword evidence="10" id="KW-0862">Zinc</keyword>
<keyword evidence="8" id="KW-0479">Metal-binding</keyword>
<feature type="domain" description="Peptidase M1 membrane alanine aminopeptidase" evidence="12">
    <location>
        <begin position="245"/>
        <end position="455"/>
    </location>
</feature>
<evidence type="ECO:0000313" key="14">
    <source>
        <dbReference type="EMBL" id="ALO49971.1"/>
    </source>
</evidence>
<evidence type="ECO:0000256" key="7">
    <source>
        <dbReference type="ARBA" id="ARBA00022670"/>
    </source>
</evidence>
<feature type="domain" description="Aminopeptidase N-like N-terminal" evidence="13">
    <location>
        <begin position="128"/>
        <end position="201"/>
    </location>
</feature>
<organism evidence="14 15">
    <name type="scientific">Hoylesella enoeca</name>
    <dbReference type="NCBI Taxonomy" id="76123"/>
    <lineage>
        <taxon>Bacteria</taxon>
        <taxon>Pseudomonadati</taxon>
        <taxon>Bacteroidota</taxon>
        <taxon>Bacteroidia</taxon>
        <taxon>Bacteroidales</taxon>
        <taxon>Prevotellaceae</taxon>
        <taxon>Hoylesella</taxon>
    </lineage>
</organism>
<evidence type="ECO:0000256" key="2">
    <source>
        <dbReference type="ARBA" id="ARBA00001947"/>
    </source>
</evidence>
<dbReference type="GO" id="GO:0016285">
    <property type="term" value="F:alanyl aminopeptidase activity"/>
    <property type="evidence" value="ECO:0007669"/>
    <property type="project" value="UniProtKB-EC"/>
</dbReference>
<dbReference type="InterPro" id="IPR001930">
    <property type="entry name" value="Peptidase_M1"/>
</dbReference>
<evidence type="ECO:0000259" key="13">
    <source>
        <dbReference type="Pfam" id="PF17900"/>
    </source>
</evidence>
<evidence type="ECO:0000256" key="8">
    <source>
        <dbReference type="ARBA" id="ARBA00022723"/>
    </source>
</evidence>
<accession>A0A0S2KPE8</accession>
<evidence type="ECO:0000256" key="5">
    <source>
        <dbReference type="ARBA" id="ARBA00015611"/>
    </source>
</evidence>
<keyword evidence="15" id="KW-1185">Reference proteome</keyword>
<comment type="similarity">
    <text evidence="3">Belongs to the peptidase M1 family.</text>
</comment>
<dbReference type="SUPFAM" id="SSF55486">
    <property type="entry name" value="Metalloproteases ('zincins'), catalytic domain"/>
    <property type="match status" value="1"/>
</dbReference>
<reference evidence="15" key="1">
    <citation type="submission" date="2015-11" db="EMBL/GenBank/DDBJ databases">
        <authorList>
            <person name="Holder M.E."/>
            <person name="Ajami N.J."/>
            <person name="Petrosino J.F."/>
        </authorList>
    </citation>
    <scope>NUCLEOTIDE SEQUENCE [LARGE SCALE GENOMIC DNA]</scope>
    <source>
        <strain evidence="15">F0113</strain>
    </source>
</reference>
<keyword evidence="11" id="KW-0482">Metalloprotease</keyword>
<dbReference type="InterPro" id="IPR045357">
    <property type="entry name" value="Aminopeptidase_N-like_N"/>
</dbReference>
<keyword evidence="7" id="KW-0645">Protease</keyword>
<dbReference type="GO" id="GO:0042277">
    <property type="term" value="F:peptide binding"/>
    <property type="evidence" value="ECO:0007669"/>
    <property type="project" value="TreeGrafter"/>
</dbReference>
<dbReference type="Gene3D" id="2.60.40.1730">
    <property type="entry name" value="tricorn interacting facor f3 domain"/>
    <property type="match status" value="1"/>
</dbReference>
<evidence type="ECO:0000256" key="11">
    <source>
        <dbReference type="ARBA" id="ARBA00023049"/>
    </source>
</evidence>
<dbReference type="PANTHER" id="PTHR11533">
    <property type="entry name" value="PROTEASE M1 ZINC METALLOPROTEASE"/>
    <property type="match status" value="1"/>
</dbReference>
<dbReference type="KEGG" id="peo:AS203_10300"/>
<comment type="catalytic activity">
    <reaction evidence="1">
        <text>Release of an N-terminal amino acid, Xaa-|-Yaa- from a peptide, amide or arylamide. Xaa is preferably Ala, but may be most amino acids including Pro (slow action). When a terminal hydrophobic residue is followed by a prolyl residue, the two may be released as an intact Xaa-Pro dipeptide.</text>
        <dbReference type="EC" id="3.4.11.2"/>
    </reaction>
</comment>
<dbReference type="InterPro" id="IPR027268">
    <property type="entry name" value="Peptidase_M4/M1_CTD_sf"/>
</dbReference>
<dbReference type="CDD" id="cd09602">
    <property type="entry name" value="M1_APN"/>
    <property type="match status" value="1"/>
</dbReference>
<dbReference type="PRINTS" id="PR00756">
    <property type="entry name" value="ALADIPTASE"/>
</dbReference>
<dbReference type="GO" id="GO:0070006">
    <property type="term" value="F:metalloaminopeptidase activity"/>
    <property type="evidence" value="ECO:0007669"/>
    <property type="project" value="TreeGrafter"/>
</dbReference>
<evidence type="ECO:0000256" key="4">
    <source>
        <dbReference type="ARBA" id="ARBA00012564"/>
    </source>
</evidence>
<evidence type="ECO:0000259" key="12">
    <source>
        <dbReference type="Pfam" id="PF01433"/>
    </source>
</evidence>
<proteinExistence type="inferred from homology"/>
<dbReference type="AlphaFoldDB" id="A0A0S2KPE8"/>
<dbReference type="Pfam" id="PF01433">
    <property type="entry name" value="Peptidase_M1"/>
    <property type="match status" value="1"/>
</dbReference>
<keyword evidence="6" id="KW-0031">Aminopeptidase</keyword>
<dbReference type="GO" id="GO:0016020">
    <property type="term" value="C:membrane"/>
    <property type="evidence" value="ECO:0007669"/>
    <property type="project" value="TreeGrafter"/>
</dbReference>
<evidence type="ECO:0000256" key="6">
    <source>
        <dbReference type="ARBA" id="ARBA00022438"/>
    </source>
</evidence>
<dbReference type="GO" id="GO:0043171">
    <property type="term" value="P:peptide catabolic process"/>
    <property type="evidence" value="ECO:0007669"/>
    <property type="project" value="TreeGrafter"/>
</dbReference>
<dbReference type="GO" id="GO:0005737">
    <property type="term" value="C:cytoplasm"/>
    <property type="evidence" value="ECO:0007669"/>
    <property type="project" value="TreeGrafter"/>
</dbReference>
<sequence length="831" mass="95582">MVMPMQAFNPTKEMNAKVEKGVSRALATCRAREISDVSYRISFQIPMRLTKKVTFIDTIRFNRNASTDLQIDFQGTLQTGQARVNGRLRPVQVNDEHIVVPGKWLRNGHNEVILAGTSENKSLNRNVDYLYTLFVPDHARSVFPCFDQPDLKAQFSLSLTVPEDWKVISNAPGKRLNVSANTDNKQVTYIFSQTEKIPTYLFSFTAGKFQVRKAQRDGRELEALYRETDPQKIAQLDKIFDQIALSLRWLEQYTGISYPFRKYGFAILPGYQFGGMEHPGAIQYRDRTLFLGPNPTPDEELKRLELIAHETAHMWFGDLVTMRWFDDVWTKEVFANFMATKIAREQFPEINHDLNFLKAYQTRAMSTDRTEGTHPIQQPLDNLNRAGLLYGYIIYHKAPVMMRKLEQRMGESAFRKGLQCYLKKFSYGNATWDLLIHILDSVKPEADLPAFSDVWVKQKGMPTIVCRYVDGKIKTDQTDPFGRGLVWPQQFVVGAVYRDSLSLITQNMLAGHCEALLANKPLALYPNYDGSGYGRFLSTDQAQTEALATWFMQPETPRFAMMMTLYENYLARNINSKYAFQYLFRGFPGERNDLIASTCIDYLRRISAEMPSYSTSDSRRIDAERNLWTYGYHHALPSVRKKILRVLGTSAVAPDVIDAIYEIWRTCADSSITVNDYTHMAYHLAVMRPAQWREILTVQRARLKNADAQREFDFVSRACNPDTLVQQQLFDSLLQRENRSVEPWAQAMLALLNAPTREPYSNRYLLPGLDALEEIQKTGDIFFPGSWLSALLAGHKSPEARQIVCQWIAAHPHYPTPLMNKLKENAYYLLR</sequence>
<name>A0A0S2KPE8_9BACT</name>
<evidence type="ECO:0000313" key="15">
    <source>
        <dbReference type="Proteomes" id="UP000056252"/>
    </source>
</evidence>
<dbReference type="GO" id="GO:0005615">
    <property type="term" value="C:extracellular space"/>
    <property type="evidence" value="ECO:0007669"/>
    <property type="project" value="TreeGrafter"/>
</dbReference>
<dbReference type="InterPro" id="IPR042097">
    <property type="entry name" value="Aminopeptidase_N-like_N_sf"/>
</dbReference>
<evidence type="ECO:0000256" key="10">
    <source>
        <dbReference type="ARBA" id="ARBA00022833"/>
    </source>
</evidence>
<dbReference type="Gene3D" id="1.10.390.10">
    <property type="entry name" value="Neutral Protease Domain 2"/>
    <property type="match status" value="1"/>
</dbReference>
<dbReference type="Proteomes" id="UP000056252">
    <property type="component" value="Chromosome"/>
</dbReference>
<keyword evidence="9" id="KW-0378">Hydrolase</keyword>
<dbReference type="PANTHER" id="PTHR11533:SF174">
    <property type="entry name" value="PUROMYCIN-SENSITIVE AMINOPEPTIDASE-RELATED"/>
    <property type="match status" value="1"/>
</dbReference>
<protein>
    <recommendedName>
        <fullName evidence="5">Aminopeptidase N</fullName>
        <ecNumber evidence="4">3.4.11.2</ecNumber>
    </recommendedName>
</protein>
<dbReference type="InterPro" id="IPR014782">
    <property type="entry name" value="Peptidase_M1_dom"/>
</dbReference>
<dbReference type="STRING" id="76123.AS203_10300"/>
<comment type="cofactor">
    <cofactor evidence="2">
        <name>Zn(2+)</name>
        <dbReference type="ChEBI" id="CHEBI:29105"/>
    </cofactor>
</comment>
<evidence type="ECO:0000256" key="1">
    <source>
        <dbReference type="ARBA" id="ARBA00000098"/>
    </source>
</evidence>